<reference evidence="8" key="1">
    <citation type="journal article" date="2019" name="Int. J. Syst. Evol. Microbiol.">
        <title>The Global Catalogue of Microorganisms (GCM) 10K type strain sequencing project: providing services to taxonomists for standard genome sequencing and annotation.</title>
        <authorList>
            <consortium name="The Broad Institute Genomics Platform"/>
            <consortium name="The Broad Institute Genome Sequencing Center for Infectious Disease"/>
            <person name="Wu L."/>
            <person name="Ma J."/>
        </authorList>
    </citation>
    <scope>NUCLEOTIDE SEQUENCE [LARGE SCALE GENOMIC DNA]</scope>
    <source>
        <strain evidence="8">DT43</strain>
    </source>
</reference>
<keyword evidence="5" id="KW-0813">Transport</keyword>
<dbReference type="PROSITE" id="PS50928">
    <property type="entry name" value="ABC_TM1"/>
    <property type="match status" value="1"/>
</dbReference>
<gene>
    <name evidence="7" type="ORF">ACFPH6_28355</name>
</gene>
<feature type="transmembrane region" description="Helical" evidence="5">
    <location>
        <begin position="195"/>
        <end position="216"/>
    </location>
</feature>
<dbReference type="Gene3D" id="1.10.3720.10">
    <property type="entry name" value="MetI-like"/>
    <property type="match status" value="1"/>
</dbReference>
<feature type="transmembrane region" description="Helical" evidence="5">
    <location>
        <begin position="256"/>
        <end position="279"/>
    </location>
</feature>
<comment type="caution">
    <text evidence="7">The sequence shown here is derived from an EMBL/GenBank/DDBJ whole genome shotgun (WGS) entry which is preliminary data.</text>
</comment>
<evidence type="ECO:0000313" key="7">
    <source>
        <dbReference type="EMBL" id="MFC4468408.1"/>
    </source>
</evidence>
<accession>A0ABV8YWY4</accession>
<organism evidence="7 8">
    <name type="scientific">Streptomyces xiangluensis</name>
    <dbReference type="NCBI Taxonomy" id="2665720"/>
    <lineage>
        <taxon>Bacteria</taxon>
        <taxon>Bacillati</taxon>
        <taxon>Actinomycetota</taxon>
        <taxon>Actinomycetes</taxon>
        <taxon>Kitasatosporales</taxon>
        <taxon>Streptomycetaceae</taxon>
        <taxon>Streptomyces</taxon>
    </lineage>
</organism>
<evidence type="ECO:0000256" key="5">
    <source>
        <dbReference type="RuleBase" id="RU363032"/>
    </source>
</evidence>
<feature type="transmembrane region" description="Helical" evidence="5">
    <location>
        <begin position="118"/>
        <end position="139"/>
    </location>
</feature>
<feature type="transmembrane region" description="Helical" evidence="5">
    <location>
        <begin position="21"/>
        <end position="43"/>
    </location>
</feature>
<dbReference type="InterPro" id="IPR000515">
    <property type="entry name" value="MetI-like"/>
</dbReference>
<proteinExistence type="inferred from homology"/>
<dbReference type="Pfam" id="PF00528">
    <property type="entry name" value="BPD_transp_1"/>
    <property type="match status" value="1"/>
</dbReference>
<evidence type="ECO:0000256" key="3">
    <source>
        <dbReference type="ARBA" id="ARBA00022989"/>
    </source>
</evidence>
<keyword evidence="4 5" id="KW-0472">Membrane</keyword>
<dbReference type="EMBL" id="JBHSFG010000047">
    <property type="protein sequence ID" value="MFC4468408.1"/>
    <property type="molecule type" value="Genomic_DNA"/>
</dbReference>
<feature type="transmembrane region" description="Helical" evidence="5">
    <location>
        <begin position="86"/>
        <end position="106"/>
    </location>
</feature>
<keyword evidence="8" id="KW-1185">Reference proteome</keyword>
<evidence type="ECO:0000259" key="6">
    <source>
        <dbReference type="PROSITE" id="PS50928"/>
    </source>
</evidence>
<dbReference type="CDD" id="cd06261">
    <property type="entry name" value="TM_PBP2"/>
    <property type="match status" value="1"/>
</dbReference>
<comment type="subcellular location">
    <subcellularLocation>
        <location evidence="5">Cell membrane</location>
        <topology evidence="5">Multi-pass membrane protein</topology>
    </subcellularLocation>
    <subcellularLocation>
        <location evidence="1">Membrane</location>
        <topology evidence="1">Multi-pass membrane protein</topology>
    </subcellularLocation>
</comment>
<dbReference type="InterPro" id="IPR035906">
    <property type="entry name" value="MetI-like_sf"/>
</dbReference>
<protein>
    <submittedName>
        <fullName evidence="7">Carbohydrate ABC transporter permease</fullName>
    </submittedName>
</protein>
<dbReference type="SUPFAM" id="SSF161098">
    <property type="entry name" value="MetI-like"/>
    <property type="match status" value="1"/>
</dbReference>
<dbReference type="Proteomes" id="UP001596012">
    <property type="component" value="Unassembled WGS sequence"/>
</dbReference>
<feature type="transmembrane region" description="Helical" evidence="5">
    <location>
        <begin position="151"/>
        <end position="174"/>
    </location>
</feature>
<name>A0ABV8YWY4_9ACTN</name>
<feature type="domain" description="ABC transmembrane type-1" evidence="6">
    <location>
        <begin position="83"/>
        <end position="274"/>
    </location>
</feature>
<evidence type="ECO:0000256" key="1">
    <source>
        <dbReference type="ARBA" id="ARBA00004141"/>
    </source>
</evidence>
<dbReference type="RefSeq" id="WP_386346245.1">
    <property type="nucleotide sequence ID" value="NZ_JBHSFG010000047.1"/>
</dbReference>
<sequence length="288" mass="31312">MSTARISATPPRRRRIRYPGTGPLAGAVALVLLAALFLVPVYVMVMAALKPPVQADAVHMWELPRSIDFSGVEQAWEKLSPNVRNSLLMVLPATIVSSLVGALNGFVLAKLPFRGAKVLFAAMLLGMFIPYQVILVPLVRFLQSVDLYGTLPGLILVHIIYGIPITTLIFRNYFNQLPHEIVEAARVDGCSNAAIFLRVMLPLSLPGFVVCAIFQFTNIWNDFLFGITVVPDPTQQPVTVALNNLAGNFSVQWNSVMAGALLAALPTALVYILLGRFFVRGLTAGSVK</sequence>
<keyword evidence="2 5" id="KW-0812">Transmembrane</keyword>
<dbReference type="PANTHER" id="PTHR43879">
    <property type="entry name" value="ABC TRANSPORTER PERMEASE PROTEIN"/>
    <property type="match status" value="1"/>
</dbReference>
<dbReference type="PANTHER" id="PTHR43879:SF1">
    <property type="entry name" value="GLUCOSE IMPORT SYSTEM PERMEASE PROTEIN GLCU"/>
    <property type="match status" value="1"/>
</dbReference>
<evidence type="ECO:0000313" key="8">
    <source>
        <dbReference type="Proteomes" id="UP001596012"/>
    </source>
</evidence>
<evidence type="ECO:0000256" key="4">
    <source>
        <dbReference type="ARBA" id="ARBA00023136"/>
    </source>
</evidence>
<keyword evidence="3 5" id="KW-1133">Transmembrane helix</keyword>
<evidence type="ECO:0000256" key="2">
    <source>
        <dbReference type="ARBA" id="ARBA00022692"/>
    </source>
</evidence>
<comment type="similarity">
    <text evidence="5">Belongs to the binding-protein-dependent transport system permease family.</text>
</comment>